<gene>
    <name evidence="1" type="ORF">SEMRO_18_G012970.1</name>
</gene>
<comment type="caution">
    <text evidence="1">The sequence shown here is derived from an EMBL/GenBank/DDBJ whole genome shotgun (WGS) entry which is preliminary data.</text>
</comment>
<protein>
    <submittedName>
        <fullName evidence="1">Cyclic phosphodiesterase-like protein</fullName>
    </submittedName>
</protein>
<dbReference type="Proteomes" id="UP001153069">
    <property type="component" value="Unassembled WGS sequence"/>
</dbReference>
<dbReference type="InterPro" id="IPR009097">
    <property type="entry name" value="Cyclic_Pdiesterase"/>
</dbReference>
<proteinExistence type="predicted"/>
<organism evidence="1 2">
    <name type="scientific">Seminavis robusta</name>
    <dbReference type="NCBI Taxonomy" id="568900"/>
    <lineage>
        <taxon>Eukaryota</taxon>
        <taxon>Sar</taxon>
        <taxon>Stramenopiles</taxon>
        <taxon>Ochrophyta</taxon>
        <taxon>Bacillariophyta</taxon>
        <taxon>Bacillariophyceae</taxon>
        <taxon>Bacillariophycidae</taxon>
        <taxon>Naviculales</taxon>
        <taxon>Naviculaceae</taxon>
        <taxon>Seminavis</taxon>
    </lineage>
</organism>
<dbReference type="SUPFAM" id="SSF55144">
    <property type="entry name" value="LigT-like"/>
    <property type="match status" value="1"/>
</dbReference>
<sequence>MGFRQALWGGSHAFLFALYHNSTISMDNNASSSSQNSADPYKSSSFIGHSLWMCPAAGSASRDAYSSIISETAHELGTFQFLPHITLVAAIMTGEEDVLNRTRQLANQLAPYEFHLSRVSYRDAYFQCVYAEFERSEQVVAANQLARKVFPERQSDPPYTPHLSLVYGDLTETKKVEVVIPKLQAALKEKSKETGTIEVDSIQVWSTQGDVKEWYLVETIPLTGT</sequence>
<accession>A0A9N8DBA5</accession>
<dbReference type="AlphaFoldDB" id="A0A9N8DBA5"/>
<dbReference type="InterPro" id="IPR012386">
    <property type="entry name" value="Cyclic-nucl_3Pdiesterase"/>
</dbReference>
<dbReference type="Gene3D" id="3.90.1140.10">
    <property type="entry name" value="Cyclic phosphodiesterase"/>
    <property type="match status" value="1"/>
</dbReference>
<dbReference type="EMBL" id="CAICTM010000018">
    <property type="protein sequence ID" value="CAB9497345.1"/>
    <property type="molecule type" value="Genomic_DNA"/>
</dbReference>
<dbReference type="GO" id="GO:0009187">
    <property type="term" value="P:cyclic nucleotide metabolic process"/>
    <property type="evidence" value="ECO:0007669"/>
    <property type="project" value="TreeGrafter"/>
</dbReference>
<reference evidence="1" key="1">
    <citation type="submission" date="2020-06" db="EMBL/GenBank/DDBJ databases">
        <authorList>
            <consortium name="Plant Systems Biology data submission"/>
        </authorList>
    </citation>
    <scope>NUCLEOTIDE SEQUENCE</scope>
    <source>
        <strain evidence="1">D6</strain>
    </source>
</reference>
<name>A0A9N8DBA5_9STRA</name>
<dbReference type="Pfam" id="PF07823">
    <property type="entry name" value="CPDase"/>
    <property type="match status" value="1"/>
</dbReference>
<dbReference type="GO" id="GO:0004113">
    <property type="term" value="F:2',3'-cyclic-nucleotide 3'-phosphodiesterase activity"/>
    <property type="evidence" value="ECO:0007669"/>
    <property type="project" value="TreeGrafter"/>
</dbReference>
<dbReference type="PANTHER" id="PTHR28141">
    <property type="entry name" value="2',3'-CYCLIC-NUCLEOTIDE 3'-PHOSPHODIESTERASE"/>
    <property type="match status" value="1"/>
</dbReference>
<dbReference type="OrthoDB" id="514292at2759"/>
<keyword evidence="2" id="KW-1185">Reference proteome</keyword>
<evidence type="ECO:0000313" key="2">
    <source>
        <dbReference type="Proteomes" id="UP001153069"/>
    </source>
</evidence>
<dbReference type="PANTHER" id="PTHR28141:SF1">
    <property type="entry name" value="2',3'-CYCLIC-NUCLEOTIDE 3'-PHOSPHODIESTERASE"/>
    <property type="match status" value="1"/>
</dbReference>
<evidence type="ECO:0000313" key="1">
    <source>
        <dbReference type="EMBL" id="CAB9497345.1"/>
    </source>
</evidence>